<keyword evidence="1" id="KW-0812">Transmembrane</keyword>
<keyword evidence="1" id="KW-1133">Transmembrane helix</keyword>
<evidence type="ECO:0000256" key="1">
    <source>
        <dbReference type="SAM" id="Phobius"/>
    </source>
</evidence>
<dbReference type="AlphaFoldDB" id="A0A1P8KL54"/>
<protein>
    <submittedName>
        <fullName evidence="2">Uncharacterized protein</fullName>
    </submittedName>
</protein>
<dbReference type="KEGG" id="alp:LPB137_05125"/>
<name>A0A1P8KL54_9BACT</name>
<feature type="transmembrane region" description="Helical" evidence="1">
    <location>
        <begin position="35"/>
        <end position="53"/>
    </location>
</feature>
<dbReference type="OrthoDB" id="5368676at2"/>
<feature type="transmembrane region" description="Helical" evidence="1">
    <location>
        <begin position="68"/>
        <end position="88"/>
    </location>
</feature>
<organism evidence="2 3">
    <name type="scientific">Poseidonibacter parvus</name>
    <dbReference type="NCBI Taxonomy" id="1850254"/>
    <lineage>
        <taxon>Bacteria</taxon>
        <taxon>Pseudomonadati</taxon>
        <taxon>Campylobacterota</taxon>
        <taxon>Epsilonproteobacteria</taxon>
        <taxon>Campylobacterales</taxon>
        <taxon>Arcobacteraceae</taxon>
        <taxon>Poseidonibacter</taxon>
    </lineage>
</organism>
<reference evidence="2 3" key="1">
    <citation type="submission" date="2017-01" db="EMBL/GenBank/DDBJ databases">
        <title>Genome sequencing of Arcobacter sp. LPB0137.</title>
        <authorList>
            <person name="Lee G.-W."/>
            <person name="Yi H."/>
        </authorList>
    </citation>
    <scope>NUCLEOTIDE SEQUENCE [LARGE SCALE GENOMIC DNA]</scope>
    <source>
        <strain evidence="2 3">LPB0137</strain>
    </source>
</reference>
<dbReference type="STRING" id="1850254.LPB137_05125"/>
<feature type="transmembrane region" description="Helical" evidence="1">
    <location>
        <begin position="95"/>
        <end position="128"/>
    </location>
</feature>
<evidence type="ECO:0000313" key="2">
    <source>
        <dbReference type="EMBL" id="APW65271.1"/>
    </source>
</evidence>
<dbReference type="RefSeq" id="WP_076085291.1">
    <property type="nucleotide sequence ID" value="NZ_CP019070.1"/>
</dbReference>
<keyword evidence="1" id="KW-0472">Membrane</keyword>
<keyword evidence="3" id="KW-1185">Reference proteome</keyword>
<accession>A0A1P8KL54</accession>
<dbReference type="Proteomes" id="UP000186074">
    <property type="component" value="Chromosome"/>
</dbReference>
<feature type="transmembrane region" description="Helical" evidence="1">
    <location>
        <begin position="6"/>
        <end position="23"/>
    </location>
</feature>
<dbReference type="EMBL" id="CP019070">
    <property type="protein sequence ID" value="APW65271.1"/>
    <property type="molecule type" value="Genomic_DNA"/>
</dbReference>
<sequence>MKVLTVIGVLLLSYLLLMFINYINDKTYKKYKFKCIEMDFFFIYAVITGIAYYGNSWYLKALAVDGDILNGILLMSIAAALFIFILVLNIKRTTFFVGVGITLLQTIIFVPLAVISFFLLLIALAFFSQTKPVYVINK</sequence>
<evidence type="ECO:0000313" key="3">
    <source>
        <dbReference type="Proteomes" id="UP000186074"/>
    </source>
</evidence>
<gene>
    <name evidence="2" type="ORF">LPB137_05125</name>
</gene>
<proteinExistence type="predicted"/>